<keyword evidence="1" id="KW-0812">Transmembrane</keyword>
<reference evidence="2 3" key="1">
    <citation type="journal article" date="2016" name="Nat. Commun.">
        <title>Thousands of microbial genomes shed light on interconnected biogeochemical processes in an aquifer system.</title>
        <authorList>
            <person name="Anantharaman K."/>
            <person name="Brown C.T."/>
            <person name="Hug L.A."/>
            <person name="Sharon I."/>
            <person name="Castelle C.J."/>
            <person name="Probst A.J."/>
            <person name="Thomas B.C."/>
            <person name="Singh A."/>
            <person name="Wilkins M.J."/>
            <person name="Karaoz U."/>
            <person name="Brodie E.L."/>
            <person name="Williams K.H."/>
            <person name="Hubbard S.S."/>
            <person name="Banfield J.F."/>
        </authorList>
    </citation>
    <scope>NUCLEOTIDE SEQUENCE [LARGE SCALE GENOMIC DNA]</scope>
</reference>
<accession>A0A1G1W7F9</accession>
<protein>
    <submittedName>
        <fullName evidence="2">Uncharacterized protein</fullName>
    </submittedName>
</protein>
<feature type="transmembrane region" description="Helical" evidence="1">
    <location>
        <begin position="94"/>
        <end position="117"/>
    </location>
</feature>
<gene>
    <name evidence="2" type="ORF">A2172_00020</name>
</gene>
<feature type="transmembrane region" description="Helical" evidence="1">
    <location>
        <begin position="33"/>
        <end position="52"/>
    </location>
</feature>
<dbReference type="STRING" id="1802593.A2172_00020"/>
<proteinExistence type="predicted"/>
<evidence type="ECO:0000313" key="3">
    <source>
        <dbReference type="Proteomes" id="UP000176631"/>
    </source>
</evidence>
<keyword evidence="1" id="KW-0472">Membrane</keyword>
<feature type="transmembrane region" description="Helical" evidence="1">
    <location>
        <begin position="5"/>
        <end position="27"/>
    </location>
</feature>
<name>A0A1G1W7F9_9BACT</name>
<dbReference type="AlphaFoldDB" id="A0A1G1W7F9"/>
<dbReference type="Proteomes" id="UP000176631">
    <property type="component" value="Unassembled WGS sequence"/>
</dbReference>
<dbReference type="EMBL" id="MHCP01000024">
    <property type="protein sequence ID" value="OGY23598.1"/>
    <property type="molecule type" value="Genomic_DNA"/>
</dbReference>
<sequence length="141" mass="16436">MKTLLIYVFIDVLSLLFAITISIFSGNQFQPNPFTFILTYLPTRLLIYYVWLKKVQKKGFLWQRLALQSILIILLLPIFIAIIAFIFPGIPNNVFWFIAVPVVGVLISLFIHNYFFVGKLKKSILRIPLFKNKTKTNLKKI</sequence>
<keyword evidence="1" id="KW-1133">Transmembrane helix</keyword>
<feature type="transmembrane region" description="Helical" evidence="1">
    <location>
        <begin position="64"/>
        <end position="88"/>
    </location>
</feature>
<comment type="caution">
    <text evidence="2">The sequence shown here is derived from an EMBL/GenBank/DDBJ whole genome shotgun (WGS) entry which is preliminary data.</text>
</comment>
<organism evidence="2 3">
    <name type="scientific">Candidatus Woykebacteria bacterium RBG_13_40_15</name>
    <dbReference type="NCBI Taxonomy" id="1802593"/>
    <lineage>
        <taxon>Bacteria</taxon>
        <taxon>Candidatus Woykeibacteriota</taxon>
    </lineage>
</organism>
<evidence type="ECO:0000313" key="2">
    <source>
        <dbReference type="EMBL" id="OGY23598.1"/>
    </source>
</evidence>
<evidence type="ECO:0000256" key="1">
    <source>
        <dbReference type="SAM" id="Phobius"/>
    </source>
</evidence>